<gene>
    <name evidence="2" type="ORF">AVEN_191282_1</name>
</gene>
<protein>
    <submittedName>
        <fullName evidence="2">Uncharacterized protein</fullName>
    </submittedName>
</protein>
<evidence type="ECO:0000256" key="1">
    <source>
        <dbReference type="SAM" id="MobiDB-lite"/>
    </source>
</evidence>
<dbReference type="EMBL" id="BGPR01002926">
    <property type="protein sequence ID" value="GBM81138.1"/>
    <property type="molecule type" value="Genomic_DNA"/>
</dbReference>
<evidence type="ECO:0000313" key="3">
    <source>
        <dbReference type="Proteomes" id="UP000499080"/>
    </source>
</evidence>
<feature type="compositionally biased region" description="Polar residues" evidence="1">
    <location>
        <begin position="11"/>
        <end position="22"/>
    </location>
</feature>
<evidence type="ECO:0000313" key="2">
    <source>
        <dbReference type="EMBL" id="GBM81138.1"/>
    </source>
</evidence>
<keyword evidence="3" id="KW-1185">Reference proteome</keyword>
<comment type="caution">
    <text evidence="2">The sequence shown here is derived from an EMBL/GenBank/DDBJ whole genome shotgun (WGS) entry which is preliminary data.</text>
</comment>
<dbReference type="Proteomes" id="UP000499080">
    <property type="component" value="Unassembled WGS sequence"/>
</dbReference>
<feature type="compositionally biased region" description="Basic and acidic residues" evidence="1">
    <location>
        <begin position="1"/>
        <end position="10"/>
    </location>
</feature>
<sequence>MVARTSDKKQPNLSGNYPNTSIDSHHQIIRTNDISKRIEPKFQLGNDWDLANTIVCKRSIQRESIAMIKKFDLIIFMNLSFKCSRPRKNTSVGSEHERRITQ</sequence>
<proteinExistence type="predicted"/>
<reference evidence="2 3" key="1">
    <citation type="journal article" date="2019" name="Sci. Rep.">
        <title>Orb-weaving spider Araneus ventricosus genome elucidates the spidroin gene catalogue.</title>
        <authorList>
            <person name="Kono N."/>
            <person name="Nakamura H."/>
            <person name="Ohtoshi R."/>
            <person name="Moran D.A.P."/>
            <person name="Shinohara A."/>
            <person name="Yoshida Y."/>
            <person name="Fujiwara M."/>
            <person name="Mori M."/>
            <person name="Tomita M."/>
            <person name="Arakawa K."/>
        </authorList>
    </citation>
    <scope>NUCLEOTIDE SEQUENCE [LARGE SCALE GENOMIC DNA]</scope>
</reference>
<name>A0A4Y2ITD3_ARAVE</name>
<feature type="region of interest" description="Disordered" evidence="1">
    <location>
        <begin position="1"/>
        <end position="26"/>
    </location>
</feature>
<accession>A0A4Y2ITD3</accession>
<organism evidence="2 3">
    <name type="scientific">Araneus ventricosus</name>
    <name type="common">Orbweaver spider</name>
    <name type="synonym">Epeira ventricosa</name>
    <dbReference type="NCBI Taxonomy" id="182803"/>
    <lineage>
        <taxon>Eukaryota</taxon>
        <taxon>Metazoa</taxon>
        <taxon>Ecdysozoa</taxon>
        <taxon>Arthropoda</taxon>
        <taxon>Chelicerata</taxon>
        <taxon>Arachnida</taxon>
        <taxon>Araneae</taxon>
        <taxon>Araneomorphae</taxon>
        <taxon>Entelegynae</taxon>
        <taxon>Araneoidea</taxon>
        <taxon>Araneidae</taxon>
        <taxon>Araneus</taxon>
    </lineage>
</organism>
<dbReference type="AlphaFoldDB" id="A0A4Y2ITD3"/>